<organism evidence="1 2">
    <name type="scientific">Coemansia asiatica</name>
    <dbReference type="NCBI Taxonomy" id="1052880"/>
    <lineage>
        <taxon>Eukaryota</taxon>
        <taxon>Fungi</taxon>
        <taxon>Fungi incertae sedis</taxon>
        <taxon>Zoopagomycota</taxon>
        <taxon>Kickxellomycotina</taxon>
        <taxon>Kickxellomycetes</taxon>
        <taxon>Kickxellales</taxon>
        <taxon>Kickxellaceae</taxon>
        <taxon>Coemansia</taxon>
    </lineage>
</organism>
<sequence>MESAFGRLYRTSKLASFDRGIKQVYATYPDAFVKGDWGFKRKMPPKVYTRLITLDSLDTKEQIVKFDSANQQYMIMNTWKENFPDSCSPGFNNGINKTGLFEGRHAGQYKESDSSASPKGPQRNLVTMTRQEWKQFLAEARARRSEWKHALEEGNYAPEETLAFMNVTNLRDSQNDGVHRLPTYHDYVAASEELRVKGRVLNRTSVGYAVAVQGIIAHLPFNNHKKEIGFAYRNIKTFYVHSATFDSQGRPDVVLGIRPRGAQESLSFETSARSSFSFKKNSQDDAMKKAYFDKIKSHFDKNLSNTNDDPEEDAVSEVVDFISKNREE</sequence>
<dbReference type="PANTHER" id="PTHR28058">
    <property type="entry name" value="37S RIBOSOMAL PROTEIN MRP51, MITOCHONDRIAL"/>
    <property type="match status" value="1"/>
</dbReference>
<evidence type="ECO:0000313" key="1">
    <source>
        <dbReference type="EMBL" id="KAJ1646667.1"/>
    </source>
</evidence>
<gene>
    <name evidence="1" type="ORF">LPJ64_001893</name>
</gene>
<dbReference type="Proteomes" id="UP001145021">
    <property type="component" value="Unassembled WGS sequence"/>
</dbReference>
<keyword evidence="2" id="KW-1185">Reference proteome</keyword>
<evidence type="ECO:0000313" key="2">
    <source>
        <dbReference type="Proteomes" id="UP001145021"/>
    </source>
</evidence>
<accession>A0A9W7XKK5</accession>
<dbReference type="PANTHER" id="PTHR28058:SF1">
    <property type="entry name" value="SMALL RIBOSOMAL SUBUNIT PROTEIN BS1M"/>
    <property type="match status" value="1"/>
</dbReference>
<dbReference type="Pfam" id="PF11709">
    <property type="entry name" value="Mit_ribos_Mrp51"/>
    <property type="match status" value="1"/>
</dbReference>
<protein>
    <submittedName>
        <fullName evidence="1">Uncharacterized protein</fullName>
    </submittedName>
</protein>
<dbReference type="EMBL" id="JANBOH010000053">
    <property type="protein sequence ID" value="KAJ1646667.1"/>
    <property type="molecule type" value="Genomic_DNA"/>
</dbReference>
<comment type="caution">
    <text evidence="1">The sequence shown here is derived from an EMBL/GenBank/DDBJ whole genome shotgun (WGS) entry which is preliminary data.</text>
</comment>
<dbReference type="AlphaFoldDB" id="A0A9W7XKK5"/>
<name>A0A9W7XKK5_9FUNG</name>
<reference evidence="1" key="1">
    <citation type="submission" date="2022-07" db="EMBL/GenBank/DDBJ databases">
        <title>Phylogenomic reconstructions and comparative analyses of Kickxellomycotina fungi.</title>
        <authorList>
            <person name="Reynolds N.K."/>
            <person name="Stajich J.E."/>
            <person name="Barry K."/>
            <person name="Grigoriev I.V."/>
            <person name="Crous P."/>
            <person name="Smith M.E."/>
        </authorList>
    </citation>
    <scope>NUCLEOTIDE SEQUENCE</scope>
    <source>
        <strain evidence="1">NBRC 105413</strain>
    </source>
</reference>
<proteinExistence type="predicted"/>
<dbReference type="InterPro" id="IPR016712">
    <property type="entry name" value="Rbsml_bS1m-like"/>
</dbReference>